<feature type="domain" description="Methyl-accepting transducer" evidence="10">
    <location>
        <begin position="295"/>
        <end position="531"/>
    </location>
</feature>
<name>A0ABX8IKV9_9GAMM</name>
<keyword evidence="8" id="KW-0175">Coiled coil</keyword>
<dbReference type="SUPFAM" id="SSF58104">
    <property type="entry name" value="Methyl-accepting chemotaxis protein (MCP) signaling domain"/>
    <property type="match status" value="1"/>
</dbReference>
<protein>
    <submittedName>
        <fullName evidence="12">Methyl-accepting chemotaxis protein</fullName>
    </submittedName>
</protein>
<dbReference type="Gene3D" id="6.10.340.10">
    <property type="match status" value="1"/>
</dbReference>
<feature type="transmembrane region" description="Helical" evidence="9">
    <location>
        <begin position="31"/>
        <end position="53"/>
    </location>
</feature>
<accession>A0ABX8IKV9</accession>
<evidence type="ECO:0000256" key="3">
    <source>
        <dbReference type="ARBA" id="ARBA00022989"/>
    </source>
</evidence>
<evidence type="ECO:0000313" key="12">
    <source>
        <dbReference type="EMBL" id="QWV13844.1"/>
    </source>
</evidence>
<evidence type="ECO:0000313" key="13">
    <source>
        <dbReference type="Proteomes" id="UP000683442"/>
    </source>
</evidence>
<dbReference type="InterPro" id="IPR004089">
    <property type="entry name" value="MCPsignal_dom"/>
</dbReference>
<keyword evidence="2 9" id="KW-0812">Transmembrane</keyword>
<evidence type="ECO:0000259" key="11">
    <source>
        <dbReference type="PROSITE" id="PS50885"/>
    </source>
</evidence>
<feature type="domain" description="HAMP" evidence="11">
    <location>
        <begin position="238"/>
        <end position="290"/>
    </location>
</feature>
<evidence type="ECO:0000256" key="1">
    <source>
        <dbReference type="ARBA" id="ARBA00004370"/>
    </source>
</evidence>
<keyword evidence="13" id="KW-1185">Reference proteome</keyword>
<dbReference type="PRINTS" id="PR00260">
    <property type="entry name" value="CHEMTRNSDUCR"/>
</dbReference>
<keyword evidence="3 9" id="KW-1133">Transmembrane helix</keyword>
<dbReference type="Pfam" id="PF00015">
    <property type="entry name" value="MCPsignal"/>
    <property type="match status" value="1"/>
</dbReference>
<proteinExistence type="inferred from homology"/>
<evidence type="ECO:0000256" key="4">
    <source>
        <dbReference type="ARBA" id="ARBA00023136"/>
    </source>
</evidence>
<evidence type="ECO:0000256" key="8">
    <source>
        <dbReference type="SAM" id="Coils"/>
    </source>
</evidence>
<feature type="transmembrane region" description="Helical" evidence="9">
    <location>
        <begin position="214"/>
        <end position="236"/>
    </location>
</feature>
<organism evidence="12 13">
    <name type="scientific">Marinobacter adhaerens</name>
    <dbReference type="NCBI Taxonomy" id="1033846"/>
    <lineage>
        <taxon>Bacteria</taxon>
        <taxon>Pseudomonadati</taxon>
        <taxon>Pseudomonadota</taxon>
        <taxon>Gammaproteobacteria</taxon>
        <taxon>Pseudomonadales</taxon>
        <taxon>Marinobacteraceae</taxon>
        <taxon>Marinobacter</taxon>
    </lineage>
</organism>
<dbReference type="PANTHER" id="PTHR32089">
    <property type="entry name" value="METHYL-ACCEPTING CHEMOTAXIS PROTEIN MCPB"/>
    <property type="match status" value="1"/>
</dbReference>
<comment type="similarity">
    <text evidence="6">Belongs to the methyl-accepting chemotaxis (MCP) protein family.</text>
</comment>
<keyword evidence="5 7" id="KW-0807">Transducer</keyword>
<dbReference type="EMBL" id="CP076686">
    <property type="protein sequence ID" value="QWV13844.1"/>
    <property type="molecule type" value="Genomic_DNA"/>
</dbReference>
<dbReference type="PROSITE" id="PS50111">
    <property type="entry name" value="CHEMOTAXIS_TRANSDUC_2"/>
    <property type="match status" value="1"/>
</dbReference>
<comment type="subcellular location">
    <subcellularLocation>
        <location evidence="1">Membrane</location>
    </subcellularLocation>
</comment>
<evidence type="ECO:0000256" key="2">
    <source>
        <dbReference type="ARBA" id="ARBA00022692"/>
    </source>
</evidence>
<dbReference type="CDD" id="cd06225">
    <property type="entry name" value="HAMP"/>
    <property type="match status" value="1"/>
</dbReference>
<keyword evidence="4 9" id="KW-0472">Membrane</keyword>
<dbReference type="PROSITE" id="PS50885">
    <property type="entry name" value="HAMP"/>
    <property type="match status" value="1"/>
</dbReference>
<reference evidence="12 13" key="1">
    <citation type="submission" date="2021-06" db="EMBL/GenBank/DDBJ databases">
        <title>Microbial metabolic specificity influences pelagic lipid remineralization.</title>
        <authorList>
            <person name="Behrendt L."/>
            <person name="Hunter J.E."/>
            <person name="Alcolombri U."/>
            <person name="Smriga S."/>
            <person name="Mincer T."/>
            <person name="Lowenstein D.P."/>
            <person name="Peaudecerf F.J."/>
            <person name="Fernandez V.I."/>
            <person name="Fredricks H."/>
            <person name="Almblad H."/>
            <person name="Harrison J.J."/>
            <person name="Stocker R."/>
            <person name="Van Mooy B.A.S."/>
        </authorList>
    </citation>
    <scope>NUCLEOTIDE SEQUENCE [LARGE SCALE GENOMIC DNA]</scope>
    <source>
        <strain evidence="12 13">HP15-B</strain>
    </source>
</reference>
<sequence length="567" mass="60495">MSTAGVVSEKQERVRDNVMSLLGRFSMGAKLMFAPTLIVVLLIGISVVAYQGLNRQQKILGQIEATRFSELQRGLEVSSASQAAMVSSYAAIVQLIRAQGSISKEALQSYVDEMQASVNDMLAGVATTVNAETKISEQEQALYEKLAEQADYFAQGINELGQAILENPALASSQLGYVRADYNRLQGLLGQLIEEQKALAGSSFEEANATADKVALSLEVSILVAIVLSLLTALLVRRQVLRAIKAIELAAMRLKEGDLTHRVEIMGRDELAQTASAFNELIDSLQYSVMKVVQVSRSVDDSAEALVGTSDLVAEGAQKQAGAAVDAANTMDLMSQEIASIASHVEDLRATAQESLQGSEAGRDALDRLLQEISQVKDAFASITDSVGDFVSSTTEITNSINQVKDLSGQTNLLALNAAIEAARAGENGRGFSVVAEEVRSLAQRSALAANSINELTENLEAQSHRVNVALEEGSSALDGSQSLLEELERVLSEATRLVGSSNDGVDEIAQAVHKQNKGGKEIAGSIERIAEMGKDGNQISHTVRTSVASLRELSKELAQSVSHFET</sequence>
<dbReference type="Proteomes" id="UP000683442">
    <property type="component" value="Chromosome"/>
</dbReference>
<evidence type="ECO:0000256" key="7">
    <source>
        <dbReference type="PROSITE-ProRule" id="PRU00284"/>
    </source>
</evidence>
<dbReference type="SMART" id="SM00304">
    <property type="entry name" value="HAMP"/>
    <property type="match status" value="2"/>
</dbReference>
<feature type="coiled-coil region" evidence="8">
    <location>
        <begin position="453"/>
        <end position="498"/>
    </location>
</feature>
<evidence type="ECO:0000256" key="6">
    <source>
        <dbReference type="ARBA" id="ARBA00029447"/>
    </source>
</evidence>
<dbReference type="Gene3D" id="1.10.287.950">
    <property type="entry name" value="Methyl-accepting chemotaxis protein"/>
    <property type="match status" value="1"/>
</dbReference>
<dbReference type="InterPro" id="IPR004090">
    <property type="entry name" value="Chemotax_Me-accpt_rcpt"/>
</dbReference>
<dbReference type="PANTHER" id="PTHR32089:SF112">
    <property type="entry name" value="LYSOZYME-LIKE PROTEIN-RELATED"/>
    <property type="match status" value="1"/>
</dbReference>
<dbReference type="RefSeq" id="WP_206076543.1">
    <property type="nucleotide sequence ID" value="NZ_CP076686.1"/>
</dbReference>
<dbReference type="GeneID" id="78558635"/>
<gene>
    <name evidence="12" type="ORF">KQ249_04275</name>
</gene>
<evidence type="ECO:0000256" key="9">
    <source>
        <dbReference type="SAM" id="Phobius"/>
    </source>
</evidence>
<dbReference type="Pfam" id="PF00672">
    <property type="entry name" value="HAMP"/>
    <property type="match status" value="1"/>
</dbReference>
<dbReference type="SMART" id="SM00283">
    <property type="entry name" value="MA"/>
    <property type="match status" value="1"/>
</dbReference>
<evidence type="ECO:0000256" key="5">
    <source>
        <dbReference type="ARBA" id="ARBA00023224"/>
    </source>
</evidence>
<dbReference type="InterPro" id="IPR003660">
    <property type="entry name" value="HAMP_dom"/>
</dbReference>
<evidence type="ECO:0000259" key="10">
    <source>
        <dbReference type="PROSITE" id="PS50111"/>
    </source>
</evidence>